<dbReference type="Proteomes" id="UP000266677">
    <property type="component" value="Unassembled WGS sequence"/>
</dbReference>
<name>A0A3A4JPB3_9NOCA</name>
<dbReference type="InterPro" id="IPR045864">
    <property type="entry name" value="aa-tRNA-synth_II/BPL/LPL"/>
</dbReference>
<evidence type="ECO:0000259" key="1">
    <source>
        <dbReference type="PROSITE" id="PS50862"/>
    </source>
</evidence>
<reference evidence="2" key="1">
    <citation type="submission" date="2018-09" db="EMBL/GenBank/DDBJ databases">
        <title>YIM PH21274 draft genome.</title>
        <authorList>
            <person name="Miao C."/>
        </authorList>
    </citation>
    <scope>NUCLEOTIDE SEQUENCE [LARGE SCALE GENOMIC DNA]</scope>
    <source>
        <strain evidence="2">YIM PH 21724</strain>
    </source>
</reference>
<proteinExistence type="predicted"/>
<dbReference type="AlphaFoldDB" id="A0A3A4JPB3"/>
<accession>A0A3A4JPB3</accession>
<sequence>MDVRLDRSLPAEFTPELKKRLFFISHSIEDFELVGTDGATESVRLTLAGGDAAAIAAQINRVVADEILTQRALPPRVAWQSPIAPSALVDPFPQLVAAGAAFTSGEGQIGFGEPLVSLFDYLDRRLRAIALGLDNAAEYRYPTLLPTAVLERFHYFSSFPQFAMFVTRLHNDIDVYRTFTDRYRAENRVPDELFDFCANRDYCLPPTMCYHSYHQHTGHTLDRDTVLTARGKSFRFESRYHAGLERLWDFTIREIVFLGSPEHAARSRDAVMRQSFALMEELGLAGRCEVASDHFFGNAEVAERIFSQRMMELKFELLLPIAPGRFIAAGSFNLHGRFFGESFDIDGPDGGPVSSGCVGFGLERLAYAFLCQHGIDTATWPESVRREIG</sequence>
<dbReference type="EMBL" id="QZFU01000036">
    <property type="protein sequence ID" value="RJO70848.1"/>
    <property type="molecule type" value="Genomic_DNA"/>
</dbReference>
<organism evidence="2 3">
    <name type="scientific">Nocardia panacis</name>
    <dbReference type="NCBI Taxonomy" id="2340916"/>
    <lineage>
        <taxon>Bacteria</taxon>
        <taxon>Bacillati</taxon>
        <taxon>Actinomycetota</taxon>
        <taxon>Actinomycetes</taxon>
        <taxon>Mycobacteriales</taxon>
        <taxon>Nocardiaceae</taxon>
        <taxon>Nocardia</taxon>
    </lineage>
</organism>
<keyword evidence="3" id="KW-1185">Reference proteome</keyword>
<evidence type="ECO:0000313" key="3">
    <source>
        <dbReference type="Proteomes" id="UP000266677"/>
    </source>
</evidence>
<protein>
    <recommendedName>
        <fullName evidence="1">Aminoacyl-transfer RNA synthetases class-II family profile domain-containing protein</fullName>
    </recommendedName>
</protein>
<feature type="domain" description="Aminoacyl-transfer RNA synthetases class-II family profile" evidence="1">
    <location>
        <begin position="118"/>
        <end position="381"/>
    </location>
</feature>
<dbReference type="SUPFAM" id="SSF55681">
    <property type="entry name" value="Class II aaRS and biotin synthetases"/>
    <property type="match status" value="1"/>
</dbReference>
<dbReference type="InterPro" id="IPR006195">
    <property type="entry name" value="aa-tRNA-synth_II"/>
</dbReference>
<gene>
    <name evidence="2" type="ORF">D5S18_27050</name>
</gene>
<comment type="caution">
    <text evidence="2">The sequence shown here is derived from an EMBL/GenBank/DDBJ whole genome shotgun (WGS) entry which is preliminary data.</text>
</comment>
<dbReference type="Gene3D" id="3.30.930.10">
    <property type="entry name" value="Bira Bifunctional Protein, Domain 2"/>
    <property type="match status" value="1"/>
</dbReference>
<dbReference type="PROSITE" id="PS50862">
    <property type="entry name" value="AA_TRNA_LIGASE_II"/>
    <property type="match status" value="1"/>
</dbReference>
<evidence type="ECO:0000313" key="2">
    <source>
        <dbReference type="EMBL" id="RJO70848.1"/>
    </source>
</evidence>